<comment type="subcellular location">
    <subcellularLocation>
        <location evidence="1 11">Cell outer membrane</location>
        <topology evidence="1 11">Multi-pass membrane protein</topology>
    </subcellularLocation>
</comment>
<comment type="caution">
    <text evidence="16">The sequence shown here is derived from an EMBL/GenBank/DDBJ whole genome shotgun (WGS) entry which is preliminary data.</text>
</comment>
<evidence type="ECO:0000256" key="13">
    <source>
        <dbReference type="SAM" id="SignalP"/>
    </source>
</evidence>
<evidence type="ECO:0000256" key="2">
    <source>
        <dbReference type="ARBA" id="ARBA00022448"/>
    </source>
</evidence>
<keyword evidence="9 11" id="KW-0472">Membrane</keyword>
<accession>A0ABU9XYI3</accession>
<evidence type="ECO:0000256" key="11">
    <source>
        <dbReference type="PROSITE-ProRule" id="PRU01360"/>
    </source>
</evidence>
<feature type="domain" description="TonB-dependent receptor plug" evidence="15">
    <location>
        <begin position="65"/>
        <end position="174"/>
    </location>
</feature>
<dbReference type="Proteomes" id="UP001419910">
    <property type="component" value="Unassembled WGS sequence"/>
</dbReference>
<evidence type="ECO:0000256" key="9">
    <source>
        <dbReference type="ARBA" id="ARBA00023136"/>
    </source>
</evidence>
<keyword evidence="16" id="KW-0675">Receptor</keyword>
<dbReference type="Pfam" id="PF00593">
    <property type="entry name" value="TonB_dep_Rec_b-barrel"/>
    <property type="match status" value="1"/>
</dbReference>
<keyword evidence="4" id="KW-0410">Iron transport</keyword>
<evidence type="ECO:0000256" key="12">
    <source>
        <dbReference type="RuleBase" id="RU003357"/>
    </source>
</evidence>
<evidence type="ECO:0000259" key="15">
    <source>
        <dbReference type="Pfam" id="PF07715"/>
    </source>
</evidence>
<keyword evidence="10 11" id="KW-0998">Cell outer membrane</keyword>
<dbReference type="EMBL" id="JBDIME010000002">
    <property type="protein sequence ID" value="MEN2788604.1"/>
    <property type="molecule type" value="Genomic_DNA"/>
</dbReference>
<reference evidence="16 17" key="1">
    <citation type="submission" date="2024-05" db="EMBL/GenBank/DDBJ databases">
        <authorList>
            <person name="Liu Q."/>
            <person name="Xin Y.-H."/>
        </authorList>
    </citation>
    <scope>NUCLEOTIDE SEQUENCE [LARGE SCALE GENOMIC DNA]</scope>
    <source>
        <strain evidence="16 17">CGMCC 1.10181</strain>
    </source>
</reference>
<dbReference type="Pfam" id="PF07715">
    <property type="entry name" value="Plug"/>
    <property type="match status" value="1"/>
</dbReference>
<keyword evidence="8 12" id="KW-0798">TonB box</keyword>
<dbReference type="PANTHER" id="PTHR32552">
    <property type="entry name" value="FERRICHROME IRON RECEPTOR-RELATED"/>
    <property type="match status" value="1"/>
</dbReference>
<dbReference type="InterPro" id="IPR036942">
    <property type="entry name" value="Beta-barrel_TonB_sf"/>
</dbReference>
<keyword evidence="2 11" id="KW-0813">Transport</keyword>
<evidence type="ECO:0000256" key="8">
    <source>
        <dbReference type="ARBA" id="ARBA00023077"/>
    </source>
</evidence>
<dbReference type="RefSeq" id="WP_343890621.1">
    <property type="nucleotide sequence ID" value="NZ_BAAAEH010000035.1"/>
</dbReference>
<evidence type="ECO:0000313" key="16">
    <source>
        <dbReference type="EMBL" id="MEN2788604.1"/>
    </source>
</evidence>
<evidence type="ECO:0000256" key="5">
    <source>
        <dbReference type="ARBA" id="ARBA00022692"/>
    </source>
</evidence>
<dbReference type="PROSITE" id="PS52016">
    <property type="entry name" value="TONB_DEPENDENT_REC_3"/>
    <property type="match status" value="1"/>
</dbReference>
<feature type="domain" description="TonB-dependent receptor-like beta-barrel" evidence="14">
    <location>
        <begin position="357"/>
        <end position="794"/>
    </location>
</feature>
<keyword evidence="7" id="KW-0406">Ion transport</keyword>
<gene>
    <name evidence="16" type="ORF">ABC974_03115</name>
</gene>
<evidence type="ECO:0000313" key="17">
    <source>
        <dbReference type="Proteomes" id="UP001419910"/>
    </source>
</evidence>
<evidence type="ECO:0000256" key="4">
    <source>
        <dbReference type="ARBA" id="ARBA00022496"/>
    </source>
</evidence>
<protein>
    <submittedName>
        <fullName evidence="16">TonB-dependent receptor</fullName>
    </submittedName>
</protein>
<feature type="chain" id="PRO_5047496876" evidence="13">
    <location>
        <begin position="33"/>
        <end position="832"/>
    </location>
</feature>
<evidence type="ECO:0000256" key="6">
    <source>
        <dbReference type="ARBA" id="ARBA00023004"/>
    </source>
</evidence>
<keyword evidence="13" id="KW-0732">Signal</keyword>
<evidence type="ECO:0000256" key="10">
    <source>
        <dbReference type="ARBA" id="ARBA00023237"/>
    </source>
</evidence>
<evidence type="ECO:0000259" key="14">
    <source>
        <dbReference type="Pfam" id="PF00593"/>
    </source>
</evidence>
<dbReference type="PANTHER" id="PTHR32552:SF81">
    <property type="entry name" value="TONB-DEPENDENT OUTER MEMBRANE RECEPTOR"/>
    <property type="match status" value="1"/>
</dbReference>
<proteinExistence type="inferred from homology"/>
<feature type="signal peptide" evidence="13">
    <location>
        <begin position="1"/>
        <end position="32"/>
    </location>
</feature>
<dbReference type="Gene3D" id="2.40.170.20">
    <property type="entry name" value="TonB-dependent receptor, beta-barrel domain"/>
    <property type="match status" value="2"/>
</dbReference>
<evidence type="ECO:0000256" key="7">
    <source>
        <dbReference type="ARBA" id="ARBA00023065"/>
    </source>
</evidence>
<dbReference type="InterPro" id="IPR000531">
    <property type="entry name" value="Beta-barrel_TonB"/>
</dbReference>
<keyword evidence="3 11" id="KW-1134">Transmembrane beta strand</keyword>
<sequence length="832" mass="89562">MHVFVHSRLTAGLLASASASALVFATPALAQAAPASTQTAPAATPDDQSTTQDIVVTAQFRREKLQDTPIAITAVNAAQMEAKNQTDLAQVADSAPNVSLKPQGASFGPSITASIRGVGQNDFNPAYEPGVGIYIDDVYYPQLTGAVFDLLDLDRVEILRGPQGTLAGRNSEGGSIKIYSKMPHGDNGGFVEATYGSRNRIGLRAAADFKLTDTLFARISGVFKQQDGFVDRIDYGCAHPGSGVATSRSAGDCRISKLGGVGYQAIRGILRWEPTDALSVTVIGDYTHDEHTIAGEVLLTTSTINSPNVNAAPGVPYDNRFVCGKFCNYITTGQPAGVWVPPIPVDPYHAAGTPLAATSGTDRSLYDGWGFSGQINYQLNDAISLTSISGYRAFDTRFDSDDDLSPASNGFGLNHLTNWSFSQEVRANVELARTLNFTLGGYYFKQHSLYDSTQDIRYVPVYPLQFRQPDPTDAEAKAVFAHLSWKPVDNLTLSGGLRYTDESKSQTYYRFNYDGTINRFVDPIGAAYGAGYVGLDTLNVKGDPTATVKALTGLTAKYKASRVDYRLAADYRFSPALLVYASFSTGFKGGGSNPRPFNANQVIAFAPEQLNAYEIGLKSDLFDRKLRFNLSGFINKYKDIQIPVSTCPDAPCAARLNAGKGTIKGFEAELTAFPVPGLSIDASLSYLSFNYDAASLNPAASYPTNPGGVTANDPTTVPPWKASGGIQYKIPLGSAGSLTPRFDVNYQGKQYTGPTVINNVRYLNFIPSYTLANARLTWTNEGGDLDVSVEAQNLFDKYYLLTIFDLRGAGAGFRKGRPGSPQEFAVTVKKKF</sequence>
<name>A0ABU9XYI3_9SPHN</name>
<evidence type="ECO:0000256" key="3">
    <source>
        <dbReference type="ARBA" id="ARBA00022452"/>
    </source>
</evidence>
<dbReference type="InterPro" id="IPR012910">
    <property type="entry name" value="Plug_dom"/>
</dbReference>
<organism evidence="16 17">
    <name type="scientific">Sphingomonas oligophenolica</name>
    <dbReference type="NCBI Taxonomy" id="301154"/>
    <lineage>
        <taxon>Bacteria</taxon>
        <taxon>Pseudomonadati</taxon>
        <taxon>Pseudomonadota</taxon>
        <taxon>Alphaproteobacteria</taxon>
        <taxon>Sphingomonadales</taxon>
        <taxon>Sphingomonadaceae</taxon>
        <taxon>Sphingomonas</taxon>
    </lineage>
</organism>
<keyword evidence="6" id="KW-0408">Iron</keyword>
<dbReference type="SUPFAM" id="SSF56935">
    <property type="entry name" value="Porins"/>
    <property type="match status" value="1"/>
</dbReference>
<keyword evidence="5 11" id="KW-0812">Transmembrane</keyword>
<keyword evidence="17" id="KW-1185">Reference proteome</keyword>
<evidence type="ECO:0000256" key="1">
    <source>
        <dbReference type="ARBA" id="ARBA00004571"/>
    </source>
</evidence>
<dbReference type="InterPro" id="IPR039426">
    <property type="entry name" value="TonB-dep_rcpt-like"/>
</dbReference>
<comment type="similarity">
    <text evidence="11 12">Belongs to the TonB-dependent receptor family.</text>
</comment>